<protein>
    <submittedName>
        <fullName evidence="2">Uncharacterized protein</fullName>
    </submittedName>
</protein>
<evidence type="ECO:0000313" key="2">
    <source>
        <dbReference type="EnsemblPlants" id="AET2Gv20746400.4"/>
    </source>
</evidence>
<reference evidence="3" key="1">
    <citation type="journal article" date="2014" name="Science">
        <title>Ancient hybridizations among the ancestral genomes of bread wheat.</title>
        <authorList>
            <consortium name="International Wheat Genome Sequencing Consortium,"/>
            <person name="Marcussen T."/>
            <person name="Sandve S.R."/>
            <person name="Heier L."/>
            <person name="Spannagl M."/>
            <person name="Pfeifer M."/>
            <person name="Jakobsen K.S."/>
            <person name="Wulff B.B."/>
            <person name="Steuernagel B."/>
            <person name="Mayer K.F."/>
            <person name="Olsen O.A."/>
        </authorList>
    </citation>
    <scope>NUCLEOTIDE SEQUENCE [LARGE SCALE GENOMIC DNA]</scope>
    <source>
        <strain evidence="3">cv. AL8/78</strain>
    </source>
</reference>
<evidence type="ECO:0000313" key="3">
    <source>
        <dbReference type="Proteomes" id="UP000015105"/>
    </source>
</evidence>
<feature type="region of interest" description="Disordered" evidence="1">
    <location>
        <begin position="21"/>
        <end position="83"/>
    </location>
</feature>
<sequence>MVQEWSVWRYKATTGTGWRWSATGWTPPTSRPAFGRRWGTRTSSQWRRSFPRRSRHRHRRPPRLRGIPATTPGRQGPTPTAIRTRTPCSNLLCVCGIYRRLIHVMIPREMN</sequence>
<feature type="compositionally biased region" description="Basic residues" evidence="1">
    <location>
        <begin position="49"/>
        <end position="63"/>
    </location>
</feature>
<accession>A0A453C6A4</accession>
<reference evidence="3" key="2">
    <citation type="journal article" date="2017" name="Nat. Plants">
        <title>The Aegilops tauschii genome reveals multiple impacts of transposons.</title>
        <authorList>
            <person name="Zhao G."/>
            <person name="Zou C."/>
            <person name="Li K."/>
            <person name="Wang K."/>
            <person name="Li T."/>
            <person name="Gao L."/>
            <person name="Zhang X."/>
            <person name="Wang H."/>
            <person name="Yang Z."/>
            <person name="Liu X."/>
            <person name="Jiang W."/>
            <person name="Mao L."/>
            <person name="Kong X."/>
            <person name="Jiao Y."/>
            <person name="Jia J."/>
        </authorList>
    </citation>
    <scope>NUCLEOTIDE SEQUENCE [LARGE SCALE GENOMIC DNA]</scope>
    <source>
        <strain evidence="3">cv. AL8/78</strain>
    </source>
</reference>
<reference evidence="2" key="3">
    <citation type="journal article" date="2017" name="Nature">
        <title>Genome sequence of the progenitor of the wheat D genome Aegilops tauschii.</title>
        <authorList>
            <person name="Luo M.C."/>
            <person name="Gu Y.Q."/>
            <person name="Puiu D."/>
            <person name="Wang H."/>
            <person name="Twardziok S.O."/>
            <person name="Deal K.R."/>
            <person name="Huo N."/>
            <person name="Zhu T."/>
            <person name="Wang L."/>
            <person name="Wang Y."/>
            <person name="McGuire P.E."/>
            <person name="Liu S."/>
            <person name="Long H."/>
            <person name="Ramasamy R.K."/>
            <person name="Rodriguez J.C."/>
            <person name="Van S.L."/>
            <person name="Yuan L."/>
            <person name="Wang Z."/>
            <person name="Xia Z."/>
            <person name="Xiao L."/>
            <person name="Anderson O.D."/>
            <person name="Ouyang S."/>
            <person name="Liang Y."/>
            <person name="Zimin A.V."/>
            <person name="Pertea G."/>
            <person name="Qi P."/>
            <person name="Bennetzen J.L."/>
            <person name="Dai X."/>
            <person name="Dawson M.W."/>
            <person name="Muller H.G."/>
            <person name="Kugler K."/>
            <person name="Rivarola-Duarte L."/>
            <person name="Spannagl M."/>
            <person name="Mayer K.F.X."/>
            <person name="Lu F.H."/>
            <person name="Bevan M.W."/>
            <person name="Leroy P."/>
            <person name="Li P."/>
            <person name="You F.M."/>
            <person name="Sun Q."/>
            <person name="Liu Z."/>
            <person name="Lyons E."/>
            <person name="Wicker T."/>
            <person name="Salzberg S.L."/>
            <person name="Devos K.M."/>
            <person name="Dvorak J."/>
        </authorList>
    </citation>
    <scope>NUCLEOTIDE SEQUENCE [LARGE SCALE GENOMIC DNA]</scope>
    <source>
        <strain evidence="2">cv. AL8/78</strain>
    </source>
</reference>
<proteinExistence type="predicted"/>
<reference evidence="2" key="5">
    <citation type="journal article" date="2021" name="G3 (Bethesda)">
        <title>Aegilops tauschii genome assembly Aet v5.0 features greater sequence contiguity and improved annotation.</title>
        <authorList>
            <person name="Wang L."/>
            <person name="Zhu T."/>
            <person name="Rodriguez J.C."/>
            <person name="Deal K.R."/>
            <person name="Dubcovsky J."/>
            <person name="McGuire P.E."/>
            <person name="Lux T."/>
            <person name="Spannagl M."/>
            <person name="Mayer K.F.X."/>
            <person name="Baldrich P."/>
            <person name="Meyers B.C."/>
            <person name="Huo N."/>
            <person name="Gu Y.Q."/>
            <person name="Zhou H."/>
            <person name="Devos K.M."/>
            <person name="Bennetzen J.L."/>
            <person name="Unver T."/>
            <person name="Budak H."/>
            <person name="Gulick P.J."/>
            <person name="Galiba G."/>
            <person name="Kalapos B."/>
            <person name="Nelson D.R."/>
            <person name="Li P."/>
            <person name="You F.M."/>
            <person name="Luo M.C."/>
            <person name="Dvorak J."/>
        </authorList>
    </citation>
    <scope>NUCLEOTIDE SEQUENCE [LARGE SCALE GENOMIC DNA]</scope>
    <source>
        <strain evidence="2">cv. AL8/78</strain>
    </source>
</reference>
<dbReference type="AlphaFoldDB" id="A0A453C6A4"/>
<organism evidence="2 3">
    <name type="scientific">Aegilops tauschii subsp. strangulata</name>
    <name type="common">Goatgrass</name>
    <dbReference type="NCBI Taxonomy" id="200361"/>
    <lineage>
        <taxon>Eukaryota</taxon>
        <taxon>Viridiplantae</taxon>
        <taxon>Streptophyta</taxon>
        <taxon>Embryophyta</taxon>
        <taxon>Tracheophyta</taxon>
        <taxon>Spermatophyta</taxon>
        <taxon>Magnoliopsida</taxon>
        <taxon>Liliopsida</taxon>
        <taxon>Poales</taxon>
        <taxon>Poaceae</taxon>
        <taxon>BOP clade</taxon>
        <taxon>Pooideae</taxon>
        <taxon>Triticodae</taxon>
        <taxon>Triticeae</taxon>
        <taxon>Triticinae</taxon>
        <taxon>Aegilops</taxon>
    </lineage>
</organism>
<dbReference type="EnsemblPlants" id="AET2Gv20746400.4">
    <property type="protein sequence ID" value="AET2Gv20746400.4"/>
    <property type="gene ID" value="AET2Gv20746400"/>
</dbReference>
<evidence type="ECO:0000256" key="1">
    <source>
        <dbReference type="SAM" id="MobiDB-lite"/>
    </source>
</evidence>
<dbReference type="Gramene" id="AET2Gv20746400.4">
    <property type="protein sequence ID" value="AET2Gv20746400.4"/>
    <property type="gene ID" value="AET2Gv20746400"/>
</dbReference>
<name>A0A453C6A4_AEGTS</name>
<dbReference type="Proteomes" id="UP000015105">
    <property type="component" value="Chromosome 2D"/>
</dbReference>
<keyword evidence="3" id="KW-1185">Reference proteome</keyword>
<reference evidence="2" key="4">
    <citation type="submission" date="2019-03" db="UniProtKB">
        <authorList>
            <consortium name="EnsemblPlants"/>
        </authorList>
    </citation>
    <scope>IDENTIFICATION</scope>
</reference>